<evidence type="ECO:0000313" key="1">
    <source>
        <dbReference type="EMBL" id="OBZ89541.1"/>
    </source>
</evidence>
<protein>
    <submittedName>
        <fullName evidence="1">Uncharacterized protein</fullName>
    </submittedName>
</protein>
<evidence type="ECO:0000313" key="2">
    <source>
        <dbReference type="Proteomes" id="UP000093000"/>
    </source>
</evidence>
<dbReference type="AlphaFoldDB" id="A0A1C7NK62"/>
<organism evidence="1 2">
    <name type="scientific">Choanephora cucurbitarum</name>
    <dbReference type="NCBI Taxonomy" id="101091"/>
    <lineage>
        <taxon>Eukaryota</taxon>
        <taxon>Fungi</taxon>
        <taxon>Fungi incertae sedis</taxon>
        <taxon>Mucoromycota</taxon>
        <taxon>Mucoromycotina</taxon>
        <taxon>Mucoromycetes</taxon>
        <taxon>Mucorales</taxon>
        <taxon>Mucorineae</taxon>
        <taxon>Choanephoraceae</taxon>
        <taxon>Choanephoroideae</taxon>
        <taxon>Choanephora</taxon>
    </lineage>
</organism>
<dbReference type="OrthoDB" id="2275119at2759"/>
<dbReference type="InParanoid" id="A0A1C7NK62"/>
<gene>
    <name evidence="1" type="ORF">A0J61_02405</name>
</gene>
<keyword evidence="2" id="KW-1185">Reference proteome</keyword>
<comment type="caution">
    <text evidence="1">The sequence shown here is derived from an EMBL/GenBank/DDBJ whole genome shotgun (WGS) entry which is preliminary data.</text>
</comment>
<name>A0A1C7NK62_9FUNG</name>
<sequence length="75" mass="8840">MTAKYNPQDALSHGIKRPLDHTEQLPKKLLKMSTEEDPTLAAYKRIWNQLDLSNPTDARLESFLWDKIRSFNKRQ</sequence>
<dbReference type="EMBL" id="LUGH01000090">
    <property type="protein sequence ID" value="OBZ89541.1"/>
    <property type="molecule type" value="Genomic_DNA"/>
</dbReference>
<accession>A0A1C7NK62</accession>
<reference evidence="1 2" key="1">
    <citation type="submission" date="2016-03" db="EMBL/GenBank/DDBJ databases">
        <title>Choanephora cucurbitarum.</title>
        <authorList>
            <person name="Min B."/>
            <person name="Park H."/>
            <person name="Park J.-H."/>
            <person name="Shin H.-D."/>
            <person name="Choi I.-G."/>
        </authorList>
    </citation>
    <scope>NUCLEOTIDE SEQUENCE [LARGE SCALE GENOMIC DNA]</scope>
    <source>
        <strain evidence="1 2">KUS-F28377</strain>
    </source>
</reference>
<proteinExistence type="predicted"/>
<dbReference type="Proteomes" id="UP000093000">
    <property type="component" value="Unassembled WGS sequence"/>
</dbReference>